<dbReference type="PATRIC" id="fig|1502723.3.peg.5292"/>
<feature type="transmembrane region" description="Helical" evidence="8">
    <location>
        <begin position="278"/>
        <end position="299"/>
    </location>
</feature>
<organism evidence="10 11">
    <name type="scientific">Frankia torreyi</name>
    <dbReference type="NCBI Taxonomy" id="1856"/>
    <lineage>
        <taxon>Bacteria</taxon>
        <taxon>Bacillati</taxon>
        <taxon>Actinomycetota</taxon>
        <taxon>Actinomycetes</taxon>
        <taxon>Frankiales</taxon>
        <taxon>Frankiaceae</taxon>
        <taxon>Frankia</taxon>
    </lineage>
</organism>
<keyword evidence="2" id="KW-0813">Transport</keyword>
<keyword evidence="11" id="KW-1185">Reference proteome</keyword>
<feature type="transmembrane region" description="Helical" evidence="8">
    <location>
        <begin position="32"/>
        <end position="56"/>
    </location>
</feature>
<feature type="transmembrane region" description="Helical" evidence="8">
    <location>
        <begin position="68"/>
        <end position="87"/>
    </location>
</feature>
<protein>
    <submittedName>
        <fullName evidence="10">Major Facilitator Superfamily transporter</fullName>
    </submittedName>
</protein>
<keyword evidence="4 8" id="KW-0812">Transmembrane</keyword>
<accession>A0A0D8BB27</accession>
<reference evidence="11" key="1">
    <citation type="submission" date="2015-02" db="EMBL/GenBank/DDBJ databases">
        <title>Draft Genome of Frankia sp. CpI1-S.</title>
        <authorList>
            <person name="Oshone R.T."/>
            <person name="Ngom M."/>
            <person name="Ghodhbane-Gtari F."/>
            <person name="Gtari M."/>
            <person name="Morris K."/>
            <person name="Thomas K."/>
            <person name="Sen A."/>
            <person name="Tisa L.S."/>
        </authorList>
    </citation>
    <scope>NUCLEOTIDE SEQUENCE [LARGE SCALE GENOMIC DNA]</scope>
    <source>
        <strain evidence="11">CpI1-S</strain>
    </source>
</reference>
<dbReference type="PROSITE" id="PS50850">
    <property type="entry name" value="MFS"/>
    <property type="match status" value="1"/>
</dbReference>
<feature type="compositionally biased region" description="Polar residues" evidence="7">
    <location>
        <begin position="1"/>
        <end position="12"/>
    </location>
</feature>
<evidence type="ECO:0000313" key="11">
    <source>
        <dbReference type="Proteomes" id="UP000032545"/>
    </source>
</evidence>
<evidence type="ECO:0000256" key="8">
    <source>
        <dbReference type="SAM" id="Phobius"/>
    </source>
</evidence>
<dbReference type="PANTHER" id="PTHR42718:SF46">
    <property type="entry name" value="BLR6921 PROTEIN"/>
    <property type="match status" value="1"/>
</dbReference>
<evidence type="ECO:0000256" key="7">
    <source>
        <dbReference type="SAM" id="MobiDB-lite"/>
    </source>
</evidence>
<dbReference type="CDD" id="cd17321">
    <property type="entry name" value="MFS_MMR_MDR_like"/>
    <property type="match status" value="1"/>
</dbReference>
<name>A0A0D8BB27_9ACTN</name>
<evidence type="ECO:0000259" key="9">
    <source>
        <dbReference type="PROSITE" id="PS50850"/>
    </source>
</evidence>
<keyword evidence="3" id="KW-1003">Cell membrane</keyword>
<evidence type="ECO:0000256" key="4">
    <source>
        <dbReference type="ARBA" id="ARBA00022692"/>
    </source>
</evidence>
<feature type="transmembrane region" description="Helical" evidence="8">
    <location>
        <begin position="311"/>
        <end position="328"/>
    </location>
</feature>
<dbReference type="InterPro" id="IPR020846">
    <property type="entry name" value="MFS_dom"/>
</dbReference>
<evidence type="ECO:0000256" key="3">
    <source>
        <dbReference type="ARBA" id="ARBA00022475"/>
    </source>
</evidence>
<evidence type="ECO:0000256" key="2">
    <source>
        <dbReference type="ARBA" id="ARBA00022448"/>
    </source>
</evidence>
<feature type="transmembrane region" description="Helical" evidence="8">
    <location>
        <begin position="368"/>
        <end position="391"/>
    </location>
</feature>
<evidence type="ECO:0000256" key="1">
    <source>
        <dbReference type="ARBA" id="ARBA00004651"/>
    </source>
</evidence>
<dbReference type="Gene3D" id="1.20.1250.20">
    <property type="entry name" value="MFS general substrate transporter like domains"/>
    <property type="match status" value="1"/>
</dbReference>
<dbReference type="GO" id="GO:0022857">
    <property type="term" value="F:transmembrane transporter activity"/>
    <property type="evidence" value="ECO:0007669"/>
    <property type="project" value="InterPro"/>
</dbReference>
<keyword evidence="5 8" id="KW-1133">Transmembrane helix</keyword>
<dbReference type="RefSeq" id="WP_052681398.1">
    <property type="nucleotide sequence ID" value="NZ_JYFN01000056.1"/>
</dbReference>
<keyword evidence="6 8" id="KW-0472">Membrane</keyword>
<feature type="transmembrane region" description="Helical" evidence="8">
    <location>
        <begin position="99"/>
        <end position="115"/>
    </location>
</feature>
<dbReference type="InterPro" id="IPR011701">
    <property type="entry name" value="MFS"/>
</dbReference>
<dbReference type="Pfam" id="PF07690">
    <property type="entry name" value="MFS_1"/>
    <property type="match status" value="1"/>
</dbReference>
<feature type="transmembrane region" description="Helical" evidence="8">
    <location>
        <begin position="340"/>
        <end position="356"/>
    </location>
</feature>
<feature type="region of interest" description="Disordered" evidence="7">
    <location>
        <begin position="1"/>
        <end position="23"/>
    </location>
</feature>
<evidence type="ECO:0000313" key="10">
    <source>
        <dbReference type="EMBL" id="KJE20587.1"/>
    </source>
</evidence>
<feature type="transmembrane region" description="Helical" evidence="8">
    <location>
        <begin position="150"/>
        <end position="170"/>
    </location>
</feature>
<feature type="transmembrane region" description="Helical" evidence="8">
    <location>
        <begin position="450"/>
        <end position="476"/>
    </location>
</feature>
<feature type="transmembrane region" description="Helical" evidence="8">
    <location>
        <begin position="412"/>
        <end position="430"/>
    </location>
</feature>
<feature type="transmembrane region" description="Helical" evidence="8">
    <location>
        <begin position="208"/>
        <end position="226"/>
    </location>
</feature>
<dbReference type="EMBL" id="JYFN01000056">
    <property type="protein sequence ID" value="KJE20587.1"/>
    <property type="molecule type" value="Genomic_DNA"/>
</dbReference>
<dbReference type="GO" id="GO:0005886">
    <property type="term" value="C:plasma membrane"/>
    <property type="evidence" value="ECO:0007669"/>
    <property type="project" value="UniProtKB-SubCell"/>
</dbReference>
<feature type="transmembrane region" description="Helical" evidence="8">
    <location>
        <begin position="238"/>
        <end position="257"/>
    </location>
</feature>
<proteinExistence type="predicted"/>
<feature type="compositionally biased region" description="Basic and acidic residues" evidence="7">
    <location>
        <begin position="13"/>
        <end position="23"/>
    </location>
</feature>
<dbReference type="OrthoDB" id="4080117at2"/>
<comment type="caution">
    <text evidence="10">The sequence shown here is derived from an EMBL/GenBank/DDBJ whole genome shotgun (WGS) entry which is preliminary data.</text>
</comment>
<feature type="transmembrane region" description="Helical" evidence="8">
    <location>
        <begin position="176"/>
        <end position="196"/>
    </location>
</feature>
<dbReference type="PANTHER" id="PTHR42718">
    <property type="entry name" value="MAJOR FACILITATOR SUPERFAMILY MULTIDRUG TRANSPORTER MFSC"/>
    <property type="match status" value="1"/>
</dbReference>
<comment type="subcellular location">
    <subcellularLocation>
        <location evidence="1">Cell membrane</location>
        <topology evidence="1">Multi-pass membrane protein</topology>
    </subcellularLocation>
</comment>
<evidence type="ECO:0000256" key="5">
    <source>
        <dbReference type="ARBA" id="ARBA00022989"/>
    </source>
</evidence>
<dbReference type="Proteomes" id="UP000032545">
    <property type="component" value="Unassembled WGS sequence"/>
</dbReference>
<dbReference type="AlphaFoldDB" id="A0A0D8BB27"/>
<gene>
    <name evidence="10" type="ORF">FF36_05092</name>
</gene>
<evidence type="ECO:0000256" key="6">
    <source>
        <dbReference type="ARBA" id="ARBA00023136"/>
    </source>
</evidence>
<feature type="domain" description="Major facilitator superfamily (MFS) profile" evidence="9">
    <location>
        <begin position="33"/>
        <end position="480"/>
    </location>
</feature>
<dbReference type="Gene3D" id="1.20.1720.10">
    <property type="entry name" value="Multidrug resistance protein D"/>
    <property type="match status" value="1"/>
</dbReference>
<dbReference type="InterPro" id="IPR036259">
    <property type="entry name" value="MFS_trans_sf"/>
</dbReference>
<feature type="transmembrane region" description="Helical" evidence="8">
    <location>
        <begin position="121"/>
        <end position="138"/>
    </location>
</feature>
<dbReference type="SUPFAM" id="SSF103473">
    <property type="entry name" value="MFS general substrate transporter"/>
    <property type="match status" value="1"/>
</dbReference>
<reference evidence="10 11" key="2">
    <citation type="journal article" date="2016" name="Genome Announc.">
        <title>Permanent Draft Genome Sequences for Two Variants of Frankia sp. Strain CpI1, the First Frankia Strain Isolated from Root Nodules of Comptonia peregrina.</title>
        <authorList>
            <person name="Oshone R."/>
            <person name="Hurst S.G.IV."/>
            <person name="Abebe-Akele F."/>
            <person name="Simpson S."/>
            <person name="Morris K."/>
            <person name="Thomas W.K."/>
            <person name="Tisa L.S."/>
        </authorList>
    </citation>
    <scope>NUCLEOTIDE SEQUENCE [LARGE SCALE GENOMIC DNA]</scope>
    <source>
        <strain evidence="11">CpI1-S</strain>
    </source>
</reference>
<sequence length="486" mass="50840">MSAQELNATTTRGPDRVAEAPSAEHRRRRMKIALGVIVACQLMVIIDATIVNIALARIQSSLHFSASSLAWVQSAYSLAFGGLLLLGGRAGDVFGRLRLFIGGLALFTLASLAAARAAQGVGAALAAPASLALLATTFTEGPERRRALGVFSMIAGLGLTLGLILGGLLTTASWRWVFVINVPVGIAVIALARPFLNETPRHPARFDVAGAIVSTAGMTSLVYGFIRAASEGWSDSLTVVTLAVGVVFLLGFLFVEARAEQPIMPLRLFAERLRAGAYTNMLLMSAAMGSFFFFLSIFLQKVLDLSPLRTGLAFLPMALVQFGGARTAPKLVARFGPKTITAVGTASALVSAVWLTRLDGASSYPGGVVGPLILLGLGIGLAFMPLNMVILAGLPPRDTGSASGLLQCLQQIGLAVGIAVLTTVYGTSLRNSADHPDTTLTPQAQMHHDLAHGIATSFFVLVAFIAVAFVVAVFVFKNRKPATTGA</sequence>